<accession>A0A0P0N6B4</accession>
<dbReference type="EMBL" id="NCQP01000002">
    <property type="protein sequence ID" value="OWJ54873.1"/>
    <property type="molecule type" value="Genomic_DNA"/>
</dbReference>
<proteinExistence type="predicted"/>
<evidence type="ECO:0000313" key="4">
    <source>
        <dbReference type="Proteomes" id="UP000196694"/>
    </source>
</evidence>
<reference evidence="1 3" key="1">
    <citation type="submission" date="2015-10" db="EMBL/GenBank/DDBJ databases">
        <title>Complete genome sequence of hyperthermophilic archaeon Pyrodictium delaneyi Su06.</title>
        <authorList>
            <person name="Jung J.-H."/>
            <person name="Lin J."/>
            <person name="Holden J.F."/>
            <person name="Park C.-S."/>
        </authorList>
    </citation>
    <scope>NUCLEOTIDE SEQUENCE [LARGE SCALE GENOMIC DNA]</scope>
    <source>
        <strain evidence="1 3">Su06</strain>
    </source>
</reference>
<dbReference type="Proteomes" id="UP000196694">
    <property type="component" value="Unassembled WGS sequence"/>
</dbReference>
<reference evidence="2 4" key="2">
    <citation type="submission" date="2017-05" db="EMBL/GenBank/DDBJ databases">
        <title>The draft genome of the hyperthermophilic archaeon 'Pyrodictium delaneyi strain Hulk', an iron and nitrate reducer, reveals the capacity for sulfate reduction.</title>
        <authorList>
            <person name="Demey L.M."/>
            <person name="Miller C."/>
            <person name="Manzella M."/>
            <person name="Reguera G."/>
            <person name="Kashefi K."/>
        </authorList>
    </citation>
    <scope>NUCLEOTIDE SEQUENCE [LARGE SCALE GENOMIC DNA]</scope>
    <source>
        <strain evidence="2 4">Hulk</strain>
    </source>
</reference>
<protein>
    <recommendedName>
        <fullName evidence="5">Restriction endonuclease type IV Mrr domain-containing protein</fullName>
    </recommendedName>
</protein>
<dbReference type="KEGG" id="pdl:Pyrde_1913"/>
<dbReference type="RefSeq" id="WP_055410304.1">
    <property type="nucleotide sequence ID" value="NZ_CP013011.1"/>
</dbReference>
<gene>
    <name evidence="2" type="ORF">Pdsh_03950</name>
    <name evidence="1" type="ORF">Pyrde_1913</name>
</gene>
<dbReference type="GeneID" id="26100253"/>
<evidence type="ECO:0000313" key="1">
    <source>
        <dbReference type="EMBL" id="ALL01956.1"/>
    </source>
</evidence>
<evidence type="ECO:0000313" key="3">
    <source>
        <dbReference type="Proteomes" id="UP000058613"/>
    </source>
</evidence>
<name>A0A0P0N6B4_9CREN</name>
<keyword evidence="4" id="KW-1185">Reference proteome</keyword>
<dbReference type="EMBL" id="CP013011">
    <property type="protein sequence ID" value="ALL01956.1"/>
    <property type="molecule type" value="Genomic_DNA"/>
</dbReference>
<organism evidence="1 3">
    <name type="scientific">Pyrodictium delaneyi</name>
    <dbReference type="NCBI Taxonomy" id="1273541"/>
    <lineage>
        <taxon>Archaea</taxon>
        <taxon>Thermoproteota</taxon>
        <taxon>Thermoprotei</taxon>
        <taxon>Desulfurococcales</taxon>
        <taxon>Pyrodictiaceae</taxon>
        <taxon>Pyrodictium</taxon>
    </lineage>
</organism>
<sequence length="137" mass="15438">MGIAEELASLLGGEFPRLVPIEPENENCLHGLLYLYLASKRYYVNYTGGRARPDLVVRKPRGRVEVPIEVKLTSSASVVDRGVEQLMSYMKGTDWRTGILFVWDNGKRAAAYSRARELKTVKKWGRTILLVAVKPKS</sequence>
<dbReference type="AlphaFoldDB" id="A0A0P0N6B4"/>
<evidence type="ECO:0000313" key="2">
    <source>
        <dbReference type="EMBL" id="OWJ54873.1"/>
    </source>
</evidence>
<evidence type="ECO:0008006" key="5">
    <source>
        <dbReference type="Google" id="ProtNLM"/>
    </source>
</evidence>
<dbReference type="Proteomes" id="UP000058613">
    <property type="component" value="Chromosome"/>
</dbReference>